<sequence length="119" mass="13129">KVHGAFISTWCGNKIQEMGRLALVPVDDAIAVVSAFIDHFRTEDLPDHASPVCKTTLETFHDSSLSITMIECSEILNSEINCSPKQLTMSLESADSHSSFISSGRRKLMFAGILSWVRD</sequence>
<protein>
    <submittedName>
        <fullName evidence="1">PSAP_2 protein</fullName>
    </submittedName>
</protein>
<reference evidence="1" key="1">
    <citation type="submission" date="2015-01" db="EMBL/GenBank/DDBJ databases">
        <title>Transcriptome Assembly of Fopius arisanus.</title>
        <authorList>
            <person name="Geib S."/>
        </authorList>
    </citation>
    <scope>NUCLEOTIDE SEQUENCE</scope>
</reference>
<gene>
    <name evidence="1" type="primary">PSAP_2</name>
    <name evidence="1" type="ORF">g.52091</name>
</gene>
<organism evidence="1">
    <name type="scientific">Fopius arisanus</name>
    <dbReference type="NCBI Taxonomy" id="64838"/>
    <lineage>
        <taxon>Eukaryota</taxon>
        <taxon>Metazoa</taxon>
        <taxon>Ecdysozoa</taxon>
        <taxon>Arthropoda</taxon>
        <taxon>Hexapoda</taxon>
        <taxon>Insecta</taxon>
        <taxon>Pterygota</taxon>
        <taxon>Neoptera</taxon>
        <taxon>Endopterygota</taxon>
        <taxon>Hymenoptera</taxon>
        <taxon>Apocrita</taxon>
        <taxon>Ichneumonoidea</taxon>
        <taxon>Braconidae</taxon>
        <taxon>Opiinae</taxon>
        <taxon>Fopius</taxon>
    </lineage>
</organism>
<name>A0A0C9R4F3_9HYME</name>
<evidence type="ECO:0000313" key="1">
    <source>
        <dbReference type="EMBL" id="JAG71473.1"/>
    </source>
</evidence>
<dbReference type="AlphaFoldDB" id="A0A0C9R4F3"/>
<proteinExistence type="predicted"/>
<feature type="non-terminal residue" evidence="1">
    <location>
        <position position="1"/>
    </location>
</feature>
<accession>A0A0C9R4F3</accession>
<dbReference type="EMBL" id="GBYB01001706">
    <property type="protein sequence ID" value="JAG71473.1"/>
    <property type="molecule type" value="Transcribed_RNA"/>
</dbReference>